<dbReference type="Proteomes" id="UP000746595">
    <property type="component" value="Unassembled WGS sequence"/>
</dbReference>
<evidence type="ECO:0000256" key="2">
    <source>
        <dbReference type="ARBA" id="ARBA00022692"/>
    </source>
</evidence>
<dbReference type="InterPro" id="IPR007829">
    <property type="entry name" value="TM2"/>
</dbReference>
<evidence type="ECO:0000313" key="8">
    <source>
        <dbReference type="Proteomes" id="UP000746595"/>
    </source>
</evidence>
<reference evidence="7 8" key="1">
    <citation type="submission" date="2020-04" db="EMBL/GenBank/DDBJ databases">
        <title>Paeniglutamicibacter sp. ANT13_2, a novel actinomycete isolated from sediment in Antarctica.</title>
        <authorList>
            <person name="Sakdapetsiri C."/>
            <person name="Pinyakong O."/>
        </authorList>
    </citation>
    <scope>NUCLEOTIDE SEQUENCE [LARGE SCALE GENOMIC DNA]</scope>
    <source>
        <strain evidence="7 8">ANT13_2</strain>
    </source>
</reference>
<feature type="transmembrane region" description="Helical" evidence="5">
    <location>
        <begin position="54"/>
        <end position="75"/>
    </location>
</feature>
<keyword evidence="2 5" id="KW-0812">Transmembrane</keyword>
<evidence type="ECO:0000256" key="4">
    <source>
        <dbReference type="ARBA" id="ARBA00023136"/>
    </source>
</evidence>
<keyword evidence="3 5" id="KW-1133">Transmembrane helix</keyword>
<proteinExistence type="predicted"/>
<dbReference type="RefSeq" id="WP_168152807.1">
    <property type="nucleotide sequence ID" value="NZ_JAAWVT010000008.1"/>
</dbReference>
<evidence type="ECO:0000259" key="6">
    <source>
        <dbReference type="Pfam" id="PF05154"/>
    </source>
</evidence>
<keyword evidence="4 5" id="KW-0472">Membrane</keyword>
<dbReference type="PANTHER" id="PTHR21016">
    <property type="entry name" value="BETA-AMYLOID BINDING PROTEIN-RELATED"/>
    <property type="match status" value="1"/>
</dbReference>
<dbReference type="Pfam" id="PF05154">
    <property type="entry name" value="TM2"/>
    <property type="match status" value="1"/>
</dbReference>
<organism evidence="7 8">
    <name type="scientific">Paeniglutamicibacter terrestris</name>
    <dbReference type="NCBI Taxonomy" id="2723403"/>
    <lineage>
        <taxon>Bacteria</taxon>
        <taxon>Bacillati</taxon>
        <taxon>Actinomycetota</taxon>
        <taxon>Actinomycetes</taxon>
        <taxon>Micrococcales</taxon>
        <taxon>Micrococcaceae</taxon>
        <taxon>Paeniglutamicibacter</taxon>
    </lineage>
</organism>
<evidence type="ECO:0000256" key="3">
    <source>
        <dbReference type="ARBA" id="ARBA00022989"/>
    </source>
</evidence>
<dbReference type="EMBL" id="JAAWVT010000008">
    <property type="protein sequence ID" value="NKG21998.1"/>
    <property type="molecule type" value="Genomic_DNA"/>
</dbReference>
<protein>
    <submittedName>
        <fullName evidence="7">TM2 domain-containing protein</fullName>
    </submittedName>
</protein>
<evidence type="ECO:0000313" key="7">
    <source>
        <dbReference type="EMBL" id="NKG21998.1"/>
    </source>
</evidence>
<evidence type="ECO:0000256" key="5">
    <source>
        <dbReference type="SAM" id="Phobius"/>
    </source>
</evidence>
<keyword evidence="8" id="KW-1185">Reference proteome</keyword>
<dbReference type="InterPro" id="IPR050932">
    <property type="entry name" value="TM2D1-3-like"/>
</dbReference>
<gene>
    <name evidence="7" type="ORF">HED64_14955</name>
</gene>
<feature type="transmembrane region" description="Helical" evidence="5">
    <location>
        <begin position="28"/>
        <end position="47"/>
    </location>
</feature>
<sequence length="253" mass="26793">MSTTNSYQAFPQQPMQGYAPPAPGKSFIATWLFALFLGVFGVDRFYLGKIGTGLLKLFTLGGFGIWVLVDLILVLTGKQRDKSGATLAGYDKNKVIAWIVTGIVIVIGAITGPDAGGAADNASSLAPVQQVQAEEPAEKPADEAAAAPVEQAKKWTKVVSLKGTNGQASEIFELTGADARMSYNFTGGGDFSLGSVYLEEEGVDLMTDGGLPLLMLDKAEKASTAVHKKAGSYYVDVKAANFDGWTLTIEEKR</sequence>
<dbReference type="PANTHER" id="PTHR21016:SF25">
    <property type="entry name" value="TM2 DOMAIN-CONTAINING PROTEIN DDB_G0277895-RELATED"/>
    <property type="match status" value="1"/>
</dbReference>
<evidence type="ECO:0000256" key="1">
    <source>
        <dbReference type="ARBA" id="ARBA00004141"/>
    </source>
</evidence>
<feature type="transmembrane region" description="Helical" evidence="5">
    <location>
        <begin position="95"/>
        <end position="112"/>
    </location>
</feature>
<comment type="caution">
    <text evidence="7">The sequence shown here is derived from an EMBL/GenBank/DDBJ whole genome shotgun (WGS) entry which is preliminary data.</text>
</comment>
<feature type="domain" description="TM2" evidence="6">
    <location>
        <begin position="24"/>
        <end position="72"/>
    </location>
</feature>
<accession>A0ABX1G7L1</accession>
<comment type="subcellular location">
    <subcellularLocation>
        <location evidence="1">Membrane</location>
        <topology evidence="1">Multi-pass membrane protein</topology>
    </subcellularLocation>
</comment>
<name>A0ABX1G7L1_9MICC</name>